<dbReference type="SUPFAM" id="SSF52540">
    <property type="entry name" value="P-loop containing nucleoside triphosphate hydrolases"/>
    <property type="match status" value="1"/>
</dbReference>
<dbReference type="Gene3D" id="3.30.70.1590">
    <property type="match status" value="1"/>
</dbReference>
<gene>
    <name evidence="3" type="ORF">WR25_04566</name>
</gene>
<reference evidence="3 4" key="1">
    <citation type="journal article" date="2017" name="Curr. Biol.">
        <title>Genome architecture and evolution of a unichromosomal asexual nematode.</title>
        <authorList>
            <person name="Fradin H."/>
            <person name="Zegar C."/>
            <person name="Gutwein M."/>
            <person name="Lucas J."/>
            <person name="Kovtun M."/>
            <person name="Corcoran D."/>
            <person name="Baugh L.R."/>
            <person name="Kiontke K."/>
            <person name="Gunsalus K."/>
            <person name="Fitch D.H."/>
            <person name="Piano F."/>
        </authorList>
    </citation>
    <scope>NUCLEOTIDE SEQUENCE [LARGE SCALE GENOMIC DNA]</scope>
    <source>
        <strain evidence="3">PF1309</strain>
    </source>
</reference>
<dbReference type="Gene3D" id="6.10.220.10">
    <property type="match status" value="1"/>
</dbReference>
<dbReference type="InterPro" id="IPR027417">
    <property type="entry name" value="P-loop_NTPase"/>
</dbReference>
<dbReference type="STRING" id="2018661.A0A2A2JGH0"/>
<dbReference type="EMBL" id="LIAE01010458">
    <property type="protein sequence ID" value="PAV60622.1"/>
    <property type="molecule type" value="Genomic_DNA"/>
</dbReference>
<dbReference type="OrthoDB" id="6108017at2759"/>
<dbReference type="CDD" id="cd21759">
    <property type="entry name" value="CBD_MYO6-like"/>
    <property type="match status" value="1"/>
</dbReference>
<dbReference type="InterPro" id="IPR049016">
    <property type="entry name" value="MYO6_lever"/>
</dbReference>
<organism evidence="3 4">
    <name type="scientific">Diploscapter pachys</name>
    <dbReference type="NCBI Taxonomy" id="2018661"/>
    <lineage>
        <taxon>Eukaryota</taxon>
        <taxon>Metazoa</taxon>
        <taxon>Ecdysozoa</taxon>
        <taxon>Nematoda</taxon>
        <taxon>Chromadorea</taxon>
        <taxon>Rhabditida</taxon>
        <taxon>Rhabditina</taxon>
        <taxon>Rhabditomorpha</taxon>
        <taxon>Rhabditoidea</taxon>
        <taxon>Rhabditidae</taxon>
        <taxon>Diploscapter</taxon>
    </lineage>
</organism>
<accession>A0A2A2JGH0</accession>
<sequence>MDYKFGMTKVFFRPGKFAEFDQLLRQDPTTMKALIDKVRAWLIRARWKKAMYGAWSVIKLKNKIRYRTEQITKIQAATRGYLVRKKYSKRIAIYRKSCSLMGRTNEMREIVVRMSPESREKWQTAVQTTSKDLEALVTSVKYAEMEADINRAVSCYEKSVRKVDKIIADLKQQLKNDEMLAELERKRKEDEERERLRLKEERSKEEEKQVKRRMEEQSERERRQFEASLIEAERKQQAETAMRDKLREAAEKQRLDETIAGRIANNDKNALVDSAIAGSSSMSSSISSNGKKYDLASWKYSQLRDAINSSTGIF</sequence>
<evidence type="ECO:0000313" key="3">
    <source>
        <dbReference type="EMBL" id="PAV60622.1"/>
    </source>
</evidence>
<comment type="caution">
    <text evidence="3">The sequence shown here is derived from an EMBL/GenBank/DDBJ whole genome shotgun (WGS) entry which is preliminary data.</text>
</comment>
<name>A0A2A2JGH0_9BILA</name>
<evidence type="ECO:0000313" key="4">
    <source>
        <dbReference type="Proteomes" id="UP000218231"/>
    </source>
</evidence>
<feature type="region of interest" description="Disordered" evidence="1">
    <location>
        <begin position="186"/>
        <end position="228"/>
    </location>
</feature>
<proteinExistence type="predicted"/>
<feature type="domain" description="Myosin VI lever arm" evidence="2">
    <location>
        <begin position="27"/>
        <end position="144"/>
    </location>
</feature>
<dbReference type="AlphaFoldDB" id="A0A2A2JGH0"/>
<keyword evidence="4" id="KW-1185">Reference proteome</keyword>
<dbReference type="Proteomes" id="UP000218231">
    <property type="component" value="Unassembled WGS sequence"/>
</dbReference>
<evidence type="ECO:0000256" key="1">
    <source>
        <dbReference type="SAM" id="MobiDB-lite"/>
    </source>
</evidence>
<dbReference type="PROSITE" id="PS50096">
    <property type="entry name" value="IQ"/>
    <property type="match status" value="1"/>
</dbReference>
<dbReference type="Pfam" id="PF21521">
    <property type="entry name" value="MYO6_lever"/>
    <property type="match status" value="1"/>
</dbReference>
<protein>
    <recommendedName>
        <fullName evidence="2">Myosin VI lever arm domain-containing protein</fullName>
    </recommendedName>
</protein>
<evidence type="ECO:0000259" key="2">
    <source>
        <dbReference type="Pfam" id="PF21521"/>
    </source>
</evidence>